<feature type="signal peptide" evidence="2">
    <location>
        <begin position="1"/>
        <end position="18"/>
    </location>
</feature>
<evidence type="ECO:0000256" key="2">
    <source>
        <dbReference type="SAM" id="SignalP"/>
    </source>
</evidence>
<feature type="region of interest" description="Disordered" evidence="1">
    <location>
        <begin position="113"/>
        <end position="132"/>
    </location>
</feature>
<dbReference type="AlphaFoldDB" id="A0A6A6TAX8"/>
<feature type="compositionally biased region" description="Low complexity" evidence="1">
    <location>
        <begin position="85"/>
        <end position="101"/>
    </location>
</feature>
<keyword evidence="2" id="KW-0732">Signal</keyword>
<gene>
    <name evidence="3" type="ORF">K491DRAFT_403758</name>
</gene>
<proteinExistence type="predicted"/>
<feature type="chain" id="PRO_5025518294" evidence="2">
    <location>
        <begin position="19"/>
        <end position="250"/>
    </location>
</feature>
<name>A0A6A6TAX8_9PLEO</name>
<feature type="region of interest" description="Disordered" evidence="1">
    <location>
        <begin position="74"/>
        <end position="107"/>
    </location>
</feature>
<evidence type="ECO:0000256" key="1">
    <source>
        <dbReference type="SAM" id="MobiDB-lite"/>
    </source>
</evidence>
<evidence type="ECO:0000313" key="4">
    <source>
        <dbReference type="Proteomes" id="UP000799324"/>
    </source>
</evidence>
<protein>
    <submittedName>
        <fullName evidence="3">Uncharacterized protein</fullName>
    </submittedName>
</protein>
<dbReference type="EMBL" id="MU004341">
    <property type="protein sequence ID" value="KAF2656053.1"/>
    <property type="molecule type" value="Genomic_DNA"/>
</dbReference>
<organism evidence="3 4">
    <name type="scientific">Lophiostoma macrostomum CBS 122681</name>
    <dbReference type="NCBI Taxonomy" id="1314788"/>
    <lineage>
        <taxon>Eukaryota</taxon>
        <taxon>Fungi</taxon>
        <taxon>Dikarya</taxon>
        <taxon>Ascomycota</taxon>
        <taxon>Pezizomycotina</taxon>
        <taxon>Dothideomycetes</taxon>
        <taxon>Pleosporomycetidae</taxon>
        <taxon>Pleosporales</taxon>
        <taxon>Lophiostomataceae</taxon>
        <taxon>Lophiostoma</taxon>
    </lineage>
</organism>
<reference evidence="3" key="1">
    <citation type="journal article" date="2020" name="Stud. Mycol.">
        <title>101 Dothideomycetes genomes: a test case for predicting lifestyles and emergence of pathogens.</title>
        <authorList>
            <person name="Haridas S."/>
            <person name="Albert R."/>
            <person name="Binder M."/>
            <person name="Bloem J."/>
            <person name="Labutti K."/>
            <person name="Salamov A."/>
            <person name="Andreopoulos B."/>
            <person name="Baker S."/>
            <person name="Barry K."/>
            <person name="Bills G."/>
            <person name="Bluhm B."/>
            <person name="Cannon C."/>
            <person name="Castanera R."/>
            <person name="Culley D."/>
            <person name="Daum C."/>
            <person name="Ezra D."/>
            <person name="Gonzalez J."/>
            <person name="Henrissat B."/>
            <person name="Kuo A."/>
            <person name="Liang C."/>
            <person name="Lipzen A."/>
            <person name="Lutzoni F."/>
            <person name="Magnuson J."/>
            <person name="Mondo S."/>
            <person name="Nolan M."/>
            <person name="Ohm R."/>
            <person name="Pangilinan J."/>
            <person name="Park H.-J."/>
            <person name="Ramirez L."/>
            <person name="Alfaro M."/>
            <person name="Sun H."/>
            <person name="Tritt A."/>
            <person name="Yoshinaga Y."/>
            <person name="Zwiers L.-H."/>
            <person name="Turgeon B."/>
            <person name="Goodwin S."/>
            <person name="Spatafora J."/>
            <person name="Crous P."/>
            <person name="Grigoriev I."/>
        </authorList>
    </citation>
    <scope>NUCLEOTIDE SEQUENCE</scope>
    <source>
        <strain evidence="3">CBS 122681</strain>
    </source>
</reference>
<accession>A0A6A6TAX8</accession>
<sequence>MHYLSLFSLFALQSIVFCIPHDAEHTCNKTSKGTSILNNQTTTINPTNPNSGHSQGTIKATHTVLVTHTITKTPTVTSQHGNGATHTSRTNTTSSRSGLSNITSRPTILASSNTTLAKLPSSSKQPCSKAHSMSSELAPAHSALSQAAAQMSALPVGAPTLTTAIAGPAAGPSGAASASASHVRRYMAVDGVGPGDGGDRGAGGFPWWEHPKNVSGSGTGIAWGGVQGRRQLRGSVPWFVRRRWQREAGV</sequence>
<keyword evidence="4" id="KW-1185">Reference proteome</keyword>
<dbReference type="Proteomes" id="UP000799324">
    <property type="component" value="Unassembled WGS sequence"/>
</dbReference>
<evidence type="ECO:0000313" key="3">
    <source>
        <dbReference type="EMBL" id="KAF2656053.1"/>
    </source>
</evidence>